<reference evidence="1 2" key="1">
    <citation type="submission" date="2016-12" db="EMBL/GenBank/DDBJ databases">
        <title>The genomes of Aspergillus section Nigri reveals drivers in fungal speciation.</title>
        <authorList>
            <consortium name="DOE Joint Genome Institute"/>
            <person name="Vesth T.C."/>
            <person name="Nybo J."/>
            <person name="Theobald S."/>
            <person name="Brandl J."/>
            <person name="Frisvad J.C."/>
            <person name="Nielsen K.F."/>
            <person name="Lyhne E.K."/>
            <person name="Kogle M.E."/>
            <person name="Kuo A."/>
            <person name="Riley R."/>
            <person name="Clum A."/>
            <person name="Nolan M."/>
            <person name="Lipzen A."/>
            <person name="Salamov A."/>
            <person name="Henrissat B."/>
            <person name="Wiebenga A."/>
            <person name="De Vries R.P."/>
            <person name="Grigoriev I.V."/>
            <person name="Mortensen U.H."/>
            <person name="Andersen M.R."/>
            <person name="Baker S.E."/>
        </authorList>
    </citation>
    <scope>NUCLEOTIDE SEQUENCE [LARGE SCALE GENOMIC DNA]</scope>
    <source>
        <strain evidence="1 2">IBT 23096</strain>
    </source>
</reference>
<name>A0A2I2GPU1_9EURO</name>
<sequence length="223" mass="25090">MDRKVWGIFVDTPKGIEKALADFEFIYDWQSEPDALGILQTNTTGLRGIYCYWFDIYLKGIEARAETWKPQARASYLAKYGNNGWIRQFDSGDMRAGSLKLPREAKGTPHNTSGGWARGNYKAGTVNVAMNCGSGNTIMSQALTHVASCVRRATINLEVAGTINNQGNWYLVVDMLRDKASPCKGCLIRYHPQSQLHVLNMDMFKYIRPQGEENRASRPLSRT</sequence>
<protein>
    <submittedName>
        <fullName evidence="1">Uncharacterized protein</fullName>
    </submittedName>
</protein>
<dbReference type="OrthoDB" id="73875at2759"/>
<dbReference type="STRING" id="1392250.A0A2I2GPU1"/>
<organism evidence="1 2">
    <name type="scientific">Aspergillus steynii IBT 23096</name>
    <dbReference type="NCBI Taxonomy" id="1392250"/>
    <lineage>
        <taxon>Eukaryota</taxon>
        <taxon>Fungi</taxon>
        <taxon>Dikarya</taxon>
        <taxon>Ascomycota</taxon>
        <taxon>Pezizomycotina</taxon>
        <taxon>Eurotiomycetes</taxon>
        <taxon>Eurotiomycetidae</taxon>
        <taxon>Eurotiales</taxon>
        <taxon>Aspergillaceae</taxon>
        <taxon>Aspergillus</taxon>
        <taxon>Aspergillus subgen. Circumdati</taxon>
    </lineage>
</organism>
<evidence type="ECO:0000313" key="2">
    <source>
        <dbReference type="Proteomes" id="UP000234275"/>
    </source>
</evidence>
<evidence type="ECO:0000313" key="1">
    <source>
        <dbReference type="EMBL" id="PLB54894.1"/>
    </source>
</evidence>
<dbReference type="VEuPathDB" id="FungiDB:P170DRAFT_421531"/>
<gene>
    <name evidence="1" type="ORF">P170DRAFT_421531</name>
</gene>
<dbReference type="AlphaFoldDB" id="A0A2I2GPU1"/>
<accession>A0A2I2GPU1</accession>
<keyword evidence="2" id="KW-1185">Reference proteome</keyword>
<comment type="caution">
    <text evidence="1">The sequence shown here is derived from an EMBL/GenBank/DDBJ whole genome shotgun (WGS) entry which is preliminary data.</text>
</comment>
<dbReference type="EMBL" id="MSFO01000001">
    <property type="protein sequence ID" value="PLB54894.1"/>
    <property type="molecule type" value="Genomic_DNA"/>
</dbReference>
<proteinExistence type="predicted"/>
<dbReference type="Proteomes" id="UP000234275">
    <property type="component" value="Unassembled WGS sequence"/>
</dbReference>